<gene>
    <name evidence="1" type="ORF">Cabys_2436</name>
</gene>
<name>A0A1J1CA76_CALAY</name>
<dbReference type="KEGG" id="caby:Cabys_2436"/>
<evidence type="ECO:0000313" key="1">
    <source>
        <dbReference type="EMBL" id="APF19185.1"/>
    </source>
</evidence>
<dbReference type="AlphaFoldDB" id="A0A1J1CA76"/>
<accession>A0A1J1CA76</accession>
<dbReference type="Proteomes" id="UP000183868">
    <property type="component" value="Chromosome"/>
</dbReference>
<reference evidence="1 2" key="1">
    <citation type="submission" date="2016-11" db="EMBL/GenBank/DDBJ databases">
        <title>Genomic analysis of Caldithrix abyssi and proposal of a novel bacterial phylum Caldithrichaeota.</title>
        <authorList>
            <person name="Kublanov I."/>
            <person name="Sigalova O."/>
            <person name="Gavrilov S."/>
            <person name="Lebedinsky A."/>
            <person name="Ivanova N."/>
            <person name="Daum C."/>
            <person name="Reddy T."/>
            <person name="Klenk H.P."/>
            <person name="Goker M."/>
            <person name="Reva O."/>
            <person name="Miroshnichenko M."/>
            <person name="Kyprides N."/>
            <person name="Woyke T."/>
            <person name="Gelfand M."/>
        </authorList>
    </citation>
    <scope>NUCLEOTIDE SEQUENCE [LARGE SCALE GENOMIC DNA]</scope>
    <source>
        <strain evidence="1 2">LF13</strain>
    </source>
</reference>
<dbReference type="EMBL" id="CP018099">
    <property type="protein sequence ID" value="APF19185.1"/>
    <property type="molecule type" value="Genomic_DNA"/>
</dbReference>
<evidence type="ECO:0000313" key="2">
    <source>
        <dbReference type="Proteomes" id="UP000183868"/>
    </source>
</evidence>
<sequence length="43" mass="5206">MKLKNYFKNVQDSSGMLEIKIKIGLNTRWLILSVNRYFLINRF</sequence>
<organism evidence="1 2">
    <name type="scientific">Caldithrix abyssi DSM 13497</name>
    <dbReference type="NCBI Taxonomy" id="880073"/>
    <lineage>
        <taxon>Bacteria</taxon>
        <taxon>Pseudomonadati</taxon>
        <taxon>Calditrichota</taxon>
        <taxon>Calditrichia</taxon>
        <taxon>Calditrichales</taxon>
        <taxon>Calditrichaceae</taxon>
        <taxon>Caldithrix</taxon>
    </lineage>
</organism>
<protein>
    <submittedName>
        <fullName evidence="1">Uncharacterized protein</fullName>
    </submittedName>
</protein>
<proteinExistence type="predicted"/>